<name>A0A5J4N4K3_9TREM</name>
<accession>A0A5J4N4K3</accession>
<protein>
    <submittedName>
        <fullName evidence="1">Uncharacterized protein</fullName>
    </submittedName>
</protein>
<sequence>DWVCSPPKTSRRGGIWEHLVRPIRRILLSLTAGQMAKDETPSISLTEAEKILNGTPITELSDDPQDLSALTPNHLLMLRPNPSGSLLTKTVSKLT</sequence>
<dbReference type="EMBL" id="QNGE01010497">
    <property type="protein sequence ID" value="KAA3670452.1"/>
    <property type="molecule type" value="Genomic_DNA"/>
</dbReference>
<comment type="caution">
    <text evidence="1">The sequence shown here is derived from an EMBL/GenBank/DDBJ whole genome shotgun (WGS) entry which is preliminary data.</text>
</comment>
<evidence type="ECO:0000313" key="1">
    <source>
        <dbReference type="EMBL" id="KAA3670452.1"/>
    </source>
</evidence>
<organism evidence="1 2">
    <name type="scientific">Paragonimus westermani</name>
    <dbReference type="NCBI Taxonomy" id="34504"/>
    <lineage>
        <taxon>Eukaryota</taxon>
        <taxon>Metazoa</taxon>
        <taxon>Spiralia</taxon>
        <taxon>Lophotrochozoa</taxon>
        <taxon>Platyhelminthes</taxon>
        <taxon>Trematoda</taxon>
        <taxon>Digenea</taxon>
        <taxon>Plagiorchiida</taxon>
        <taxon>Troglotremata</taxon>
        <taxon>Troglotrematidae</taxon>
        <taxon>Paragonimus</taxon>
    </lineage>
</organism>
<dbReference type="AlphaFoldDB" id="A0A5J4N4K3"/>
<keyword evidence="2" id="KW-1185">Reference proteome</keyword>
<reference evidence="1 2" key="1">
    <citation type="journal article" date="2019" name="Gigascience">
        <title>Whole-genome sequence of the oriental lung fluke Paragonimus westermani.</title>
        <authorList>
            <person name="Oey H."/>
            <person name="Zakrzewski M."/>
            <person name="Narain K."/>
            <person name="Devi K.R."/>
            <person name="Agatsuma T."/>
            <person name="Nawaratna S."/>
            <person name="Gobert G.N."/>
            <person name="Jones M.K."/>
            <person name="Ragan M.A."/>
            <person name="McManus D.P."/>
            <person name="Krause L."/>
        </authorList>
    </citation>
    <scope>NUCLEOTIDE SEQUENCE [LARGE SCALE GENOMIC DNA]</scope>
    <source>
        <strain evidence="1 2">IND2009</strain>
    </source>
</reference>
<proteinExistence type="predicted"/>
<evidence type="ECO:0000313" key="2">
    <source>
        <dbReference type="Proteomes" id="UP000324629"/>
    </source>
</evidence>
<dbReference type="Proteomes" id="UP000324629">
    <property type="component" value="Unassembled WGS sequence"/>
</dbReference>
<feature type="non-terminal residue" evidence="1">
    <location>
        <position position="1"/>
    </location>
</feature>
<gene>
    <name evidence="1" type="ORF">DEA37_0014372</name>
</gene>
<dbReference type="PANTHER" id="PTHR47331">
    <property type="entry name" value="PHD-TYPE DOMAIN-CONTAINING PROTEIN"/>
    <property type="match status" value="1"/>
</dbReference>